<accession>A0A1Q9BRH6</accession>
<gene>
    <name evidence="2" type="ORF">AK812_SmicGene47533</name>
</gene>
<organism evidence="2 3">
    <name type="scientific">Symbiodinium microadriaticum</name>
    <name type="common">Dinoflagellate</name>
    <name type="synonym">Zooxanthella microadriatica</name>
    <dbReference type="NCBI Taxonomy" id="2951"/>
    <lineage>
        <taxon>Eukaryota</taxon>
        <taxon>Sar</taxon>
        <taxon>Alveolata</taxon>
        <taxon>Dinophyceae</taxon>
        <taxon>Suessiales</taxon>
        <taxon>Symbiodiniaceae</taxon>
        <taxon>Symbiodinium</taxon>
    </lineage>
</organism>
<protein>
    <submittedName>
        <fullName evidence="2">Uncharacterized protein</fullName>
    </submittedName>
</protein>
<evidence type="ECO:0000313" key="3">
    <source>
        <dbReference type="Proteomes" id="UP000186817"/>
    </source>
</evidence>
<reference evidence="2 3" key="1">
    <citation type="submission" date="2016-02" db="EMBL/GenBank/DDBJ databases">
        <title>Genome analysis of coral dinoflagellate symbionts highlights evolutionary adaptations to a symbiotic lifestyle.</title>
        <authorList>
            <person name="Aranda M."/>
            <person name="Li Y."/>
            <person name="Liew Y.J."/>
            <person name="Baumgarten S."/>
            <person name="Simakov O."/>
            <person name="Wilson M."/>
            <person name="Piel J."/>
            <person name="Ashoor H."/>
            <person name="Bougouffa S."/>
            <person name="Bajic V.B."/>
            <person name="Ryu T."/>
            <person name="Ravasi T."/>
            <person name="Bayer T."/>
            <person name="Micklem G."/>
            <person name="Kim H."/>
            <person name="Bhak J."/>
            <person name="Lajeunesse T.C."/>
            <person name="Voolstra C.R."/>
        </authorList>
    </citation>
    <scope>NUCLEOTIDE SEQUENCE [LARGE SCALE GENOMIC DNA]</scope>
    <source>
        <strain evidence="2 3">CCMP2467</strain>
    </source>
</reference>
<dbReference type="AlphaFoldDB" id="A0A1Q9BRH6"/>
<keyword evidence="3" id="KW-1185">Reference proteome</keyword>
<evidence type="ECO:0000256" key="1">
    <source>
        <dbReference type="SAM" id="MobiDB-lite"/>
    </source>
</evidence>
<evidence type="ECO:0000313" key="2">
    <source>
        <dbReference type="EMBL" id="OLP73283.1"/>
    </source>
</evidence>
<proteinExistence type="predicted"/>
<comment type="caution">
    <text evidence="2">The sequence shown here is derived from an EMBL/GenBank/DDBJ whole genome shotgun (WGS) entry which is preliminary data.</text>
</comment>
<sequence length="250" mass="26376">MRASEIAVPWPSLAESVRQNPGMNIPTLPMAVEDGAGLTTYVAGNAALAEPVTQRALETHFIDISPASRALLLSQAGPHSGRVFTVLPTSDDITIASHSSGFCCFVGCVLPWRSAPAHAAAAEASTLLGDHRAACATSGVLPTRALSLEHALARFCREAGARVARNVRVADMNSDVLLSDARKIEVGCNGLPLWHGALLAVDATLVSPLTHDGSPQPAVDAQPGVSLARAAQRKRQRTYPELLGQRRRED</sequence>
<dbReference type="EMBL" id="LSRX01005870">
    <property type="protein sequence ID" value="OLP73283.1"/>
    <property type="molecule type" value="Genomic_DNA"/>
</dbReference>
<name>A0A1Q9BRH6_SYMMI</name>
<feature type="region of interest" description="Disordered" evidence="1">
    <location>
        <begin position="212"/>
        <end position="250"/>
    </location>
</feature>
<dbReference type="Proteomes" id="UP000186817">
    <property type="component" value="Unassembled WGS sequence"/>
</dbReference>